<evidence type="ECO:0000259" key="8">
    <source>
        <dbReference type="Pfam" id="PF06808"/>
    </source>
</evidence>
<evidence type="ECO:0000313" key="10">
    <source>
        <dbReference type="Proteomes" id="UP001524502"/>
    </source>
</evidence>
<dbReference type="PIRSF" id="PIRSF006066">
    <property type="entry name" value="HI0050"/>
    <property type="match status" value="1"/>
</dbReference>
<evidence type="ECO:0000256" key="3">
    <source>
        <dbReference type="ARBA" id="ARBA00022519"/>
    </source>
</evidence>
<feature type="transmembrane region" description="Helical" evidence="7">
    <location>
        <begin position="355"/>
        <end position="375"/>
    </location>
</feature>
<feature type="transmembrane region" description="Helical" evidence="7">
    <location>
        <begin position="171"/>
        <end position="192"/>
    </location>
</feature>
<dbReference type="PANTHER" id="PTHR33362:SF2">
    <property type="entry name" value="TRAP TRANSPORTER LARGE PERMEASE PROTEIN"/>
    <property type="match status" value="1"/>
</dbReference>
<evidence type="ECO:0000313" key="9">
    <source>
        <dbReference type="EMBL" id="MCQ4636966.1"/>
    </source>
</evidence>
<accession>A0ABT1RP47</accession>
<keyword evidence="3" id="KW-0997">Cell inner membrane</keyword>
<evidence type="ECO:0000256" key="2">
    <source>
        <dbReference type="ARBA" id="ARBA00022475"/>
    </source>
</evidence>
<feature type="transmembrane region" description="Helical" evidence="7">
    <location>
        <begin position="213"/>
        <end position="234"/>
    </location>
</feature>
<reference evidence="9 10" key="1">
    <citation type="submission" date="2022-06" db="EMBL/GenBank/DDBJ databases">
        <title>Isolation of gut microbiota from human fecal samples.</title>
        <authorList>
            <person name="Pamer E.G."/>
            <person name="Barat B."/>
            <person name="Waligurski E."/>
            <person name="Medina S."/>
            <person name="Paddock L."/>
            <person name="Mostad J."/>
        </authorList>
    </citation>
    <scope>NUCLEOTIDE SEQUENCE [LARGE SCALE GENOMIC DNA]</scope>
    <source>
        <strain evidence="9 10">SL.3.17</strain>
    </source>
</reference>
<dbReference type="EMBL" id="JANFXK010000009">
    <property type="protein sequence ID" value="MCQ4636966.1"/>
    <property type="molecule type" value="Genomic_DNA"/>
</dbReference>
<evidence type="ECO:0000256" key="5">
    <source>
        <dbReference type="ARBA" id="ARBA00022989"/>
    </source>
</evidence>
<dbReference type="InterPro" id="IPR004681">
    <property type="entry name" value="TRAP_DctM"/>
</dbReference>
<name>A0ABT1RP47_9FIRM</name>
<feature type="transmembrane region" description="Helical" evidence="7">
    <location>
        <begin position="395"/>
        <end position="420"/>
    </location>
</feature>
<gene>
    <name evidence="9" type="ORF">NE619_09500</name>
</gene>
<proteinExistence type="predicted"/>
<dbReference type="Pfam" id="PF06808">
    <property type="entry name" value="DctM"/>
    <property type="match status" value="1"/>
</dbReference>
<evidence type="ECO:0000256" key="1">
    <source>
        <dbReference type="ARBA" id="ARBA00004429"/>
    </source>
</evidence>
<feature type="transmembrane region" description="Helical" evidence="7">
    <location>
        <begin position="78"/>
        <end position="97"/>
    </location>
</feature>
<evidence type="ECO:0000256" key="6">
    <source>
        <dbReference type="ARBA" id="ARBA00023136"/>
    </source>
</evidence>
<keyword evidence="2" id="KW-1003">Cell membrane</keyword>
<feature type="transmembrane region" description="Helical" evidence="7">
    <location>
        <begin position="268"/>
        <end position="294"/>
    </location>
</feature>
<evidence type="ECO:0000256" key="4">
    <source>
        <dbReference type="ARBA" id="ARBA00022692"/>
    </source>
</evidence>
<organism evidence="9 10">
    <name type="scientific">Anaerovorax odorimutans</name>
    <dbReference type="NCBI Taxonomy" id="109327"/>
    <lineage>
        <taxon>Bacteria</taxon>
        <taxon>Bacillati</taxon>
        <taxon>Bacillota</taxon>
        <taxon>Clostridia</taxon>
        <taxon>Peptostreptococcales</taxon>
        <taxon>Anaerovoracaceae</taxon>
        <taxon>Anaerovorax</taxon>
    </lineage>
</organism>
<keyword evidence="5 7" id="KW-1133">Transmembrane helix</keyword>
<keyword evidence="4 7" id="KW-0812">Transmembrane</keyword>
<comment type="caution">
    <text evidence="9">The sequence shown here is derived from an EMBL/GenBank/DDBJ whole genome shotgun (WGS) entry which is preliminary data.</text>
</comment>
<sequence length="421" mass="44236">MDILLLFAVLVLCVTIGVPIGFAIAGATFLVTVAFTSMDLTTMAAYCTSGINSFPIMAVPFFLLAGSIMGTGGIARRIVDVSMCLVGHIAGGLGAVVTVASMFFAALSGAGMATVAAMGGMLIPEMAKKGYDKGYSAALAACAGTMGPIIPPSMLFVIYGVCTQTSISDLFIAGIVPGVLMGLGLLITNTVICKKNNIPKQEKCSMRQTGRAIWEAKWALLAPVIILGGIYSGIFTPTESAAVACVYCAVISLFVYRETSFKEMYTALADTAVVNGMTSFLLGTCTAFAGYLSLEQVPQKLLDVMMGITDNKLLFMLMINIILLVIGMFLDAVPAILIMAPILLPVVTGFGIDSVHFGIIVCINLAIGLVTPPYGCNLFVASAVAELPIERVTKHMVPLLCTLITVLIVVTYIPQITLFLL</sequence>
<comment type="subcellular location">
    <subcellularLocation>
        <location evidence="1">Cell inner membrane</location>
        <topology evidence="1">Multi-pass membrane protein</topology>
    </subcellularLocation>
</comment>
<dbReference type="PANTHER" id="PTHR33362">
    <property type="entry name" value="SIALIC ACID TRAP TRANSPORTER PERMEASE PROTEIN SIAT-RELATED"/>
    <property type="match status" value="1"/>
</dbReference>
<feature type="transmembrane region" description="Helical" evidence="7">
    <location>
        <begin position="103"/>
        <end position="123"/>
    </location>
</feature>
<feature type="transmembrane region" description="Helical" evidence="7">
    <location>
        <begin position="135"/>
        <end position="159"/>
    </location>
</feature>
<feature type="transmembrane region" description="Helical" evidence="7">
    <location>
        <begin position="314"/>
        <end position="343"/>
    </location>
</feature>
<dbReference type="InterPro" id="IPR010656">
    <property type="entry name" value="DctM"/>
</dbReference>
<protein>
    <submittedName>
        <fullName evidence="9">TRAP transporter large permease</fullName>
    </submittedName>
</protein>
<feature type="transmembrane region" description="Helical" evidence="7">
    <location>
        <begin position="240"/>
        <end position="256"/>
    </location>
</feature>
<feature type="transmembrane region" description="Helical" evidence="7">
    <location>
        <begin position="43"/>
        <end position="66"/>
    </location>
</feature>
<keyword evidence="10" id="KW-1185">Reference proteome</keyword>
<evidence type="ECO:0000256" key="7">
    <source>
        <dbReference type="SAM" id="Phobius"/>
    </source>
</evidence>
<dbReference type="NCBIfam" id="TIGR00786">
    <property type="entry name" value="dctM"/>
    <property type="match status" value="1"/>
</dbReference>
<keyword evidence="6 7" id="KW-0472">Membrane</keyword>
<dbReference type="RefSeq" id="WP_256132155.1">
    <property type="nucleotide sequence ID" value="NZ_JANFXK010000009.1"/>
</dbReference>
<feature type="domain" description="TRAP C4-dicarboxylate transport system permease DctM subunit" evidence="8">
    <location>
        <begin position="7"/>
        <end position="416"/>
    </location>
</feature>
<dbReference type="Proteomes" id="UP001524502">
    <property type="component" value="Unassembled WGS sequence"/>
</dbReference>